<dbReference type="Proteomes" id="UP000053758">
    <property type="component" value="Unassembled WGS sequence"/>
</dbReference>
<dbReference type="PANTHER" id="PTHR12318">
    <property type="entry name" value="TESTOSTERONE-REGULATED PROTEIN RP2"/>
    <property type="match status" value="1"/>
</dbReference>
<dbReference type="SUPFAM" id="SSF55811">
    <property type="entry name" value="Nudix"/>
    <property type="match status" value="1"/>
</dbReference>
<evidence type="ECO:0000256" key="5">
    <source>
        <dbReference type="ARBA" id="ARBA00022842"/>
    </source>
</evidence>
<dbReference type="AlphaFoldDB" id="A0A081CN23"/>
<dbReference type="RefSeq" id="XP_014653735.1">
    <property type="nucleotide sequence ID" value="XM_014798249.1"/>
</dbReference>
<comment type="cofactor">
    <cofactor evidence="1">
        <name>Mn(2+)</name>
        <dbReference type="ChEBI" id="CHEBI:29035"/>
    </cofactor>
</comment>
<feature type="region of interest" description="Disordered" evidence="7">
    <location>
        <begin position="117"/>
        <end position="153"/>
    </location>
</feature>
<keyword evidence="5" id="KW-0460">Magnesium</keyword>
<organism evidence="9">
    <name type="scientific">Pseudozyma antarctica</name>
    <name type="common">Yeast</name>
    <name type="synonym">Candida antarctica</name>
    <dbReference type="NCBI Taxonomy" id="84753"/>
    <lineage>
        <taxon>Eukaryota</taxon>
        <taxon>Fungi</taxon>
        <taxon>Dikarya</taxon>
        <taxon>Basidiomycota</taxon>
        <taxon>Ustilaginomycotina</taxon>
        <taxon>Ustilaginomycetes</taxon>
        <taxon>Ustilaginales</taxon>
        <taxon>Ustilaginaceae</taxon>
        <taxon>Moesziomyces</taxon>
    </lineage>
</organism>
<keyword evidence="10" id="KW-1185">Reference proteome</keyword>
<feature type="domain" description="Nudix hydrolase" evidence="8">
    <location>
        <begin position="151"/>
        <end position="350"/>
    </location>
</feature>
<evidence type="ECO:0000256" key="2">
    <source>
        <dbReference type="ARBA" id="ARBA00001946"/>
    </source>
</evidence>
<dbReference type="GeneID" id="26307112"/>
<gene>
    <name evidence="9" type="ORF">PAN0_036c6302</name>
</gene>
<evidence type="ECO:0000256" key="1">
    <source>
        <dbReference type="ARBA" id="ARBA00001936"/>
    </source>
</evidence>
<sequence>MRAGGTRFALRVFPTQRSPEAGSDSAKAPDAATEPHSFGCADELDLFLPLLIHNMLLKPVFALLRTVASPPQAVFPNLLRLQSLKTTSTLRSHVLTPRGQLSSHRFLSYSHTSRLEMASQSSAQEWKPSKPRGQQRPSDHKTGTKGEPMTPLPSATLIVLCPRSTREPNGGLQYDTLMVQRSARDGSSFRSAVVFPGGALDLVDEAEVEAALQSTTPGTGADADKERYMQALKLCALRETFEETGLLLLPSATPSASGLPTSRAVGHQEAGMSAEEWSHARNDVHHNAVDFAPFLRRVSSKLGLTGKLGAGDAALPELAPMAHHSNWITPRSVVRPAKRFDAHFFVTVLDTPDVFGDDTSLQISADGAETLSLRLQTPREIMYAGITDQISLFPPQFYILADLETALRAATPDGRVPIIPLIFDPSQATDRVSADAEFRVTPIEEESRGLKGRNYSWDRKDVPSSTAPLTSWVSDTNPPLSKLRALGSDPDSSFPEVTAVEPRAFPKLGAMLDIRKEIDENRVLAEQSSEGIDTDEREDSFVFPLVLPGDWQASPAQQQRARAGLLLPGGAAESATTKADEQAPPLKGTPLNRLYVSPRAPEHGGGMTVRGAVRRGLAHLRDFQVGVLLAQPSQAEEQQRSKL</sequence>
<proteinExistence type="predicted"/>
<keyword evidence="3" id="KW-0479">Metal-binding</keyword>
<evidence type="ECO:0000256" key="4">
    <source>
        <dbReference type="ARBA" id="ARBA00022801"/>
    </source>
</evidence>
<accession>A0A081CN23</accession>
<dbReference type="GO" id="GO:0016818">
    <property type="term" value="F:hydrolase activity, acting on acid anhydrides, in phosphorus-containing anhydrides"/>
    <property type="evidence" value="ECO:0007669"/>
    <property type="project" value="InterPro"/>
</dbReference>
<dbReference type="PANTHER" id="PTHR12318:SF0">
    <property type="entry name" value="ACYL-COENZYME A DIPHOSPHATASE NUDT19"/>
    <property type="match status" value="1"/>
</dbReference>
<dbReference type="InterPro" id="IPR039121">
    <property type="entry name" value="NUDT19"/>
</dbReference>
<evidence type="ECO:0000256" key="7">
    <source>
        <dbReference type="SAM" id="MobiDB-lite"/>
    </source>
</evidence>
<dbReference type="InterPro" id="IPR000086">
    <property type="entry name" value="NUDIX_hydrolase_dom"/>
</dbReference>
<dbReference type="Gene3D" id="3.90.79.10">
    <property type="entry name" value="Nucleoside Triphosphate Pyrophosphohydrolase"/>
    <property type="match status" value="1"/>
</dbReference>
<dbReference type="HOGENOM" id="CLU_028549_0_0_1"/>
<evidence type="ECO:0000313" key="10">
    <source>
        <dbReference type="Proteomes" id="UP000053758"/>
    </source>
</evidence>
<dbReference type="EMBL" id="DF830103">
    <property type="protein sequence ID" value="GAK68069.1"/>
    <property type="molecule type" value="Genomic_DNA"/>
</dbReference>
<feature type="region of interest" description="Disordered" evidence="7">
    <location>
        <begin position="571"/>
        <end position="593"/>
    </location>
</feature>
<evidence type="ECO:0000256" key="3">
    <source>
        <dbReference type="ARBA" id="ARBA00022723"/>
    </source>
</evidence>
<reference evidence="9" key="1">
    <citation type="submission" date="2014-07" db="EMBL/GenBank/DDBJ databases">
        <title>Draft genome sequence of the yeast Pseudozyma antarctica JCM 10317 known as a producer of lipase B which used in a wide range of industrial applications.</title>
        <authorList>
            <person name="Morita T."/>
            <person name="Saika A."/>
            <person name="Koike H."/>
        </authorList>
    </citation>
    <scope>NUCLEOTIDE SEQUENCE</scope>
    <source>
        <strain evidence="9">JCM 10317</strain>
    </source>
</reference>
<dbReference type="GO" id="GO:0046872">
    <property type="term" value="F:metal ion binding"/>
    <property type="evidence" value="ECO:0007669"/>
    <property type="project" value="UniProtKB-KW"/>
</dbReference>
<dbReference type="InterPro" id="IPR015797">
    <property type="entry name" value="NUDIX_hydrolase-like_dom_sf"/>
</dbReference>
<evidence type="ECO:0000313" key="9">
    <source>
        <dbReference type="EMBL" id="GAK68069.1"/>
    </source>
</evidence>
<protein>
    <recommendedName>
        <fullName evidence="8">Nudix hydrolase domain-containing protein</fullName>
    </recommendedName>
</protein>
<name>A0A081CN23_PSEA2</name>
<evidence type="ECO:0000256" key="6">
    <source>
        <dbReference type="ARBA" id="ARBA00023211"/>
    </source>
</evidence>
<comment type="cofactor">
    <cofactor evidence="2">
        <name>Mg(2+)</name>
        <dbReference type="ChEBI" id="CHEBI:18420"/>
    </cofactor>
</comment>
<keyword evidence="4" id="KW-0378">Hydrolase</keyword>
<evidence type="ECO:0000259" key="8">
    <source>
        <dbReference type="PROSITE" id="PS51462"/>
    </source>
</evidence>
<dbReference type="PROSITE" id="PS51462">
    <property type="entry name" value="NUDIX"/>
    <property type="match status" value="1"/>
</dbReference>
<keyword evidence="6" id="KW-0464">Manganese</keyword>
<dbReference type="GO" id="GO:0005739">
    <property type="term" value="C:mitochondrion"/>
    <property type="evidence" value="ECO:0007669"/>
    <property type="project" value="TreeGrafter"/>
</dbReference>